<feature type="signal peptide" evidence="1">
    <location>
        <begin position="1"/>
        <end position="26"/>
    </location>
</feature>
<name>E1THF4_BURSG</name>
<gene>
    <name evidence="2" type="ordered locus">BC1003_5900</name>
</gene>
<feature type="chain" id="PRO_5003152225" description="Lipoprotein" evidence="1">
    <location>
        <begin position="27"/>
        <end position="148"/>
    </location>
</feature>
<proteinExistence type="predicted"/>
<evidence type="ECO:0000313" key="2">
    <source>
        <dbReference type="EMBL" id="ADN61811.1"/>
    </source>
</evidence>
<dbReference type="OrthoDB" id="9130166at2"/>
<dbReference type="eggNOG" id="ENOG5031CR0">
    <property type="taxonomic scope" value="Bacteria"/>
</dbReference>
<sequence length="148" mass="16070">MKNVRMIVPGLLIVLLAACSTQGRIAACRDTEIALANARDLARVACSTAADCDRLWRRTGLYVAQRSATPIRRSDDTAIETAEPHTFGALYVWATRTTDANGISTIQIKGMCRGMYRANGTPGLLYDSCAEQIRAVETDFRPFIGAAS</sequence>
<dbReference type="EMBL" id="CP002218">
    <property type="protein sequence ID" value="ADN61811.1"/>
    <property type="molecule type" value="Genomic_DNA"/>
</dbReference>
<organism evidence="2">
    <name type="scientific">Burkholderia sp. (strain CCGE1003)</name>
    <dbReference type="NCBI Taxonomy" id="640512"/>
    <lineage>
        <taxon>Bacteria</taxon>
        <taxon>Pseudomonadati</taxon>
        <taxon>Pseudomonadota</taxon>
        <taxon>Betaproteobacteria</taxon>
        <taxon>Burkholderiales</taxon>
        <taxon>Burkholderiaceae</taxon>
        <taxon>Burkholderia</taxon>
    </lineage>
</organism>
<reference evidence="2" key="1">
    <citation type="submission" date="2010-09" db="EMBL/GenBank/DDBJ databases">
        <title>Complete sequence of chromosome2 of Burkholderia sp. CCGE1003.</title>
        <authorList>
            <consortium name="US DOE Joint Genome Institute"/>
            <person name="Lucas S."/>
            <person name="Copeland A."/>
            <person name="Lapidus A."/>
            <person name="Cheng J.-F."/>
            <person name="Bruce D."/>
            <person name="Goodwin L."/>
            <person name="Pitluck S."/>
            <person name="Daligault H."/>
            <person name="Davenport K."/>
            <person name="Detter J.C."/>
            <person name="Han C."/>
            <person name="Tapia R."/>
            <person name="Land M."/>
            <person name="Hauser L."/>
            <person name="Jeffries C."/>
            <person name="Kyrpides N."/>
            <person name="Ivanova N."/>
            <person name="Ovchinnikova G."/>
            <person name="Martinez-Romero E."/>
            <person name="Rogel M.A."/>
            <person name="Auchtung J."/>
            <person name="Tiedje J.M."/>
            <person name="Woyke T."/>
        </authorList>
    </citation>
    <scope>NUCLEOTIDE SEQUENCE</scope>
    <source>
        <strain evidence="2">CCGE1003</strain>
    </source>
</reference>
<dbReference type="KEGG" id="bgf:BC1003_5900"/>
<keyword evidence="1" id="KW-0732">Signal</keyword>
<protein>
    <recommendedName>
        <fullName evidence="3">Lipoprotein</fullName>
    </recommendedName>
</protein>
<accession>E1THF4</accession>
<dbReference type="HOGENOM" id="CLU_145249_0_0_4"/>
<dbReference type="PROSITE" id="PS51257">
    <property type="entry name" value="PROKAR_LIPOPROTEIN"/>
    <property type="match status" value="1"/>
</dbReference>
<evidence type="ECO:0000256" key="1">
    <source>
        <dbReference type="SAM" id="SignalP"/>
    </source>
</evidence>
<evidence type="ECO:0008006" key="3">
    <source>
        <dbReference type="Google" id="ProtNLM"/>
    </source>
</evidence>
<dbReference type="AlphaFoldDB" id="E1THF4"/>